<organism evidence="2 3">
    <name type="scientific">Microbulbifer salipaludis</name>
    <dbReference type="NCBI Taxonomy" id="187980"/>
    <lineage>
        <taxon>Bacteria</taxon>
        <taxon>Pseudomonadati</taxon>
        <taxon>Pseudomonadota</taxon>
        <taxon>Gammaproteobacteria</taxon>
        <taxon>Cellvibrionales</taxon>
        <taxon>Microbulbiferaceae</taxon>
        <taxon>Microbulbifer</taxon>
    </lineage>
</organism>
<proteinExistence type="predicted"/>
<dbReference type="EMBL" id="JAEKJR010000002">
    <property type="protein sequence ID" value="MBN8431828.1"/>
    <property type="molecule type" value="Genomic_DNA"/>
</dbReference>
<protein>
    <submittedName>
        <fullName evidence="2">Helix-turn-helix transcriptional regulator</fullName>
    </submittedName>
</protein>
<gene>
    <name evidence="2" type="ORF">JF535_13300</name>
</gene>
<dbReference type="Gene3D" id="1.10.260.40">
    <property type="entry name" value="lambda repressor-like DNA-binding domains"/>
    <property type="match status" value="1"/>
</dbReference>
<evidence type="ECO:0000313" key="2">
    <source>
        <dbReference type="EMBL" id="MBN8431828.1"/>
    </source>
</evidence>
<evidence type="ECO:0000259" key="1">
    <source>
        <dbReference type="PROSITE" id="PS50943"/>
    </source>
</evidence>
<sequence>MQELKDRLLTARQLAGLTQQEVADAVGITQPSYALVESGKSYGSKHLVKIALALGVTATWLATGEGEMKDQLVPVAGSVMLDSHQVLGFLKNLLMAESHLAQACSAVGAPPDCEQNALHQRVSAILADIEALSADLQPTILLKNNSAVHRA</sequence>
<comment type="caution">
    <text evidence="2">The sequence shown here is derived from an EMBL/GenBank/DDBJ whole genome shotgun (WGS) entry which is preliminary data.</text>
</comment>
<dbReference type="SUPFAM" id="SSF47413">
    <property type="entry name" value="lambda repressor-like DNA-binding domains"/>
    <property type="match status" value="1"/>
</dbReference>
<accession>A0ABS3E933</accession>
<dbReference type="InterPro" id="IPR001387">
    <property type="entry name" value="Cro/C1-type_HTH"/>
</dbReference>
<dbReference type="SMART" id="SM00530">
    <property type="entry name" value="HTH_XRE"/>
    <property type="match status" value="1"/>
</dbReference>
<keyword evidence="3" id="KW-1185">Reference proteome</keyword>
<dbReference type="Proteomes" id="UP000664293">
    <property type="component" value="Unassembled WGS sequence"/>
</dbReference>
<feature type="domain" description="HTH cro/C1-type" evidence="1">
    <location>
        <begin position="8"/>
        <end position="61"/>
    </location>
</feature>
<dbReference type="RefSeq" id="WP_207002942.1">
    <property type="nucleotide sequence ID" value="NZ_JAEKJR010000002.1"/>
</dbReference>
<dbReference type="Pfam" id="PF01381">
    <property type="entry name" value="HTH_3"/>
    <property type="match status" value="1"/>
</dbReference>
<reference evidence="2 3" key="1">
    <citation type="submission" date="2020-12" db="EMBL/GenBank/DDBJ databases">
        <title>Oil enriched cultivation method for isolating marine PHA-producing bacteria.</title>
        <authorList>
            <person name="Zheng W."/>
            <person name="Yu S."/>
            <person name="Huang Y."/>
        </authorList>
    </citation>
    <scope>NUCLEOTIDE SEQUENCE [LARGE SCALE GENOMIC DNA]</scope>
    <source>
        <strain evidence="2 3">SN0-2</strain>
    </source>
</reference>
<name>A0ABS3E933_9GAMM</name>
<dbReference type="CDD" id="cd00093">
    <property type="entry name" value="HTH_XRE"/>
    <property type="match status" value="1"/>
</dbReference>
<evidence type="ECO:0000313" key="3">
    <source>
        <dbReference type="Proteomes" id="UP000664293"/>
    </source>
</evidence>
<dbReference type="InterPro" id="IPR010982">
    <property type="entry name" value="Lambda_DNA-bd_dom_sf"/>
</dbReference>
<dbReference type="PROSITE" id="PS50943">
    <property type="entry name" value="HTH_CROC1"/>
    <property type="match status" value="1"/>
</dbReference>